<accession>A0ABQ6T4F3</accession>
<dbReference type="EMBL" id="VYKI01000003">
    <property type="protein sequence ID" value="KAA9003567.1"/>
    <property type="molecule type" value="Genomic_DNA"/>
</dbReference>
<reference evidence="1 2" key="1">
    <citation type="journal article" date="2020" name="Antonie Van Leeuwenhoek">
        <title>Stenotrophomonas cyclobalanopsidis sp. nov., isolated from the leaf spot disease of Cyclobalanopsis patelliformis.</title>
        <authorList>
            <person name="Bian D.R."/>
            <person name="Xue H."/>
            <person name="Piao C.G."/>
            <person name="Li Y."/>
        </authorList>
    </citation>
    <scope>NUCLEOTIDE SEQUENCE [LARGE SCALE GENOMIC DNA]</scope>
    <source>
        <strain evidence="1 2">TPQG1-4</strain>
    </source>
</reference>
<evidence type="ECO:0000313" key="2">
    <source>
        <dbReference type="Proteomes" id="UP000326367"/>
    </source>
</evidence>
<keyword evidence="2" id="KW-1185">Reference proteome</keyword>
<sequence length="108" mass="12383">MLAACALAVCLSTQRVSNAMMLLMDRSNFIPEQSSIFFFEPYVISDGSSNDWLYGKDLTYYYHFTYQADAPYLYTVQKNACRNFDRADIRTRCNVGRGAPRTTIGKKH</sequence>
<gene>
    <name evidence="1" type="ORF">FJU31_04245</name>
</gene>
<name>A0ABQ6T4F3_9GAMM</name>
<dbReference type="Proteomes" id="UP000326367">
    <property type="component" value="Unassembled WGS sequence"/>
</dbReference>
<proteinExistence type="predicted"/>
<protein>
    <submittedName>
        <fullName evidence="1">Uncharacterized protein</fullName>
    </submittedName>
</protein>
<comment type="caution">
    <text evidence="1">The sequence shown here is derived from an EMBL/GenBank/DDBJ whole genome shotgun (WGS) entry which is preliminary data.</text>
</comment>
<evidence type="ECO:0000313" key="1">
    <source>
        <dbReference type="EMBL" id="KAA9003567.1"/>
    </source>
</evidence>
<organism evidence="1 2">
    <name type="scientific">Stenotrophomonas cyclobalanopsidis</name>
    <dbReference type="NCBI Taxonomy" id="2771362"/>
    <lineage>
        <taxon>Bacteria</taxon>
        <taxon>Pseudomonadati</taxon>
        <taxon>Pseudomonadota</taxon>
        <taxon>Gammaproteobacteria</taxon>
        <taxon>Lysobacterales</taxon>
        <taxon>Lysobacteraceae</taxon>
        <taxon>Stenotrophomonas</taxon>
    </lineage>
</organism>